<feature type="coiled-coil region" evidence="1">
    <location>
        <begin position="105"/>
        <end position="167"/>
    </location>
</feature>
<organism evidence="2 3">
    <name type="scientific">Malus baccata</name>
    <name type="common">Siberian crab apple</name>
    <name type="synonym">Pyrus baccata</name>
    <dbReference type="NCBI Taxonomy" id="106549"/>
    <lineage>
        <taxon>Eukaryota</taxon>
        <taxon>Viridiplantae</taxon>
        <taxon>Streptophyta</taxon>
        <taxon>Embryophyta</taxon>
        <taxon>Tracheophyta</taxon>
        <taxon>Spermatophyta</taxon>
        <taxon>Magnoliopsida</taxon>
        <taxon>eudicotyledons</taxon>
        <taxon>Gunneridae</taxon>
        <taxon>Pentapetalae</taxon>
        <taxon>rosids</taxon>
        <taxon>fabids</taxon>
        <taxon>Rosales</taxon>
        <taxon>Rosaceae</taxon>
        <taxon>Amygdaloideae</taxon>
        <taxon>Maleae</taxon>
        <taxon>Malus</taxon>
    </lineage>
</organism>
<comment type="caution">
    <text evidence="2">The sequence shown here is derived from an EMBL/GenBank/DDBJ whole genome shotgun (WGS) entry which is preliminary data.</text>
</comment>
<proteinExistence type="predicted"/>
<evidence type="ECO:0000256" key="1">
    <source>
        <dbReference type="SAM" id="Coils"/>
    </source>
</evidence>
<sequence>MDCAIDLVKLDASIKLADTGDVIACEREEREKLETIPKDTAIAFASKSGSISDHSGNDIEDLGFEVLDGLWLSESNVAFKEVKSVENFNVLVNGLNINSEFSKHLLTKSKRFKEARLEKEQAEEEMRSLEAKLLVVKDAINMLDSEIESLNTSLEKLEHMFQEVAKAPW</sequence>
<protein>
    <submittedName>
        <fullName evidence="2">Uncharacterized protein</fullName>
    </submittedName>
</protein>
<dbReference type="Proteomes" id="UP000315295">
    <property type="component" value="Unassembled WGS sequence"/>
</dbReference>
<keyword evidence="1" id="KW-0175">Coiled coil</keyword>
<gene>
    <name evidence="2" type="ORF">C1H46_035113</name>
</gene>
<dbReference type="STRING" id="106549.A0A540KZ25"/>
<evidence type="ECO:0000313" key="3">
    <source>
        <dbReference type="Proteomes" id="UP000315295"/>
    </source>
</evidence>
<dbReference type="AlphaFoldDB" id="A0A540KZ25"/>
<keyword evidence="3" id="KW-1185">Reference proteome</keyword>
<evidence type="ECO:0000313" key="2">
    <source>
        <dbReference type="EMBL" id="TQD79339.1"/>
    </source>
</evidence>
<accession>A0A540KZ25</accession>
<reference evidence="2 3" key="1">
    <citation type="journal article" date="2019" name="G3 (Bethesda)">
        <title>Sequencing of a Wild Apple (Malus baccata) Genome Unravels the Differences Between Cultivated and Wild Apple Species Regarding Disease Resistance and Cold Tolerance.</title>
        <authorList>
            <person name="Chen X."/>
        </authorList>
    </citation>
    <scope>NUCLEOTIDE SEQUENCE [LARGE SCALE GENOMIC DNA]</scope>
    <source>
        <strain evidence="3">cv. Shandingzi</strain>
        <tissue evidence="2">Leaves</tissue>
    </source>
</reference>
<dbReference type="EMBL" id="VIEB01000864">
    <property type="protein sequence ID" value="TQD79339.1"/>
    <property type="molecule type" value="Genomic_DNA"/>
</dbReference>
<name>A0A540KZ25_MALBA</name>